<reference evidence="2 3" key="1">
    <citation type="journal article" date="2013" name="PLoS ONE">
        <title>Genomic analysis of Melioribacter roseus, facultatively anaerobic organotrophic bacterium representing a novel deep lineage within Bacteriodetes/Chlorobi group.</title>
        <authorList>
            <person name="Kadnikov V.V."/>
            <person name="Mardanov A.V."/>
            <person name="Podosokorskaya O.A."/>
            <person name="Gavrilov S.N."/>
            <person name="Kublanov I.V."/>
            <person name="Beletsky A.V."/>
            <person name="Bonch-Osmolovskaya E.A."/>
            <person name="Ravin N.V."/>
        </authorList>
    </citation>
    <scope>NUCLEOTIDE SEQUENCE [LARGE SCALE GENOMIC DNA]</scope>
    <source>
        <strain evidence="3">JCM 17771 / P3M-2</strain>
    </source>
</reference>
<dbReference type="OrthoDB" id="1047698at2"/>
<dbReference type="AlphaFoldDB" id="I6ZUL8"/>
<dbReference type="KEGG" id="mro:MROS_2479"/>
<dbReference type="STRING" id="1191523.MROS_2479"/>
<dbReference type="InterPro" id="IPR021255">
    <property type="entry name" value="DUF2807"/>
</dbReference>
<sequence length="214" mass="23111">MKTKVTVLFLIAIIVAGCGVWGVRGSGNLRTETREIRNFNKIEVGGAYDIKIKCGEKESIEITAEENLLPLIETKVKHNRLIIDTRRSISPRKEIKIVVTVPELNYIECSGANNMRVYNIETEDLDVELSGAGNIVMDGNVKTLHAEISGAGNIDAKSLKAENVYISVSGAASASVYASKYLNASVSGVGSIDYYGDPEKTKTNVSGIGSISRK</sequence>
<dbReference type="PANTHER" id="PTHR39200:SF1">
    <property type="entry name" value="AUTO-TRANSPORTER ADHESIN HEAD GIN DOMAIN-CONTAINING PROTEIN-RELATED"/>
    <property type="match status" value="1"/>
</dbReference>
<accession>I6ZUL8</accession>
<name>I6ZUL8_MELRP</name>
<dbReference type="Pfam" id="PF10988">
    <property type="entry name" value="DUF2807"/>
    <property type="match status" value="1"/>
</dbReference>
<dbReference type="eggNOG" id="COG3595">
    <property type="taxonomic scope" value="Bacteria"/>
</dbReference>
<dbReference type="HOGENOM" id="CLU_072746_1_1_10"/>
<keyword evidence="3" id="KW-1185">Reference proteome</keyword>
<dbReference type="PROSITE" id="PS51257">
    <property type="entry name" value="PROKAR_LIPOPROTEIN"/>
    <property type="match status" value="1"/>
</dbReference>
<evidence type="ECO:0000313" key="3">
    <source>
        <dbReference type="Proteomes" id="UP000009011"/>
    </source>
</evidence>
<gene>
    <name evidence="2" type="ordered locus">MROS_2479</name>
</gene>
<protein>
    <recommendedName>
        <fullName evidence="1">Putative auto-transporter adhesin head GIN domain-containing protein</fullName>
    </recommendedName>
</protein>
<organism evidence="2 3">
    <name type="scientific">Melioribacter roseus (strain DSM 23840 / JCM 17771 / VKM B-2668 / P3M-2)</name>
    <dbReference type="NCBI Taxonomy" id="1191523"/>
    <lineage>
        <taxon>Bacteria</taxon>
        <taxon>Pseudomonadati</taxon>
        <taxon>Ignavibacteriota</taxon>
        <taxon>Ignavibacteria</taxon>
        <taxon>Ignavibacteriales</taxon>
        <taxon>Melioribacteraceae</taxon>
        <taxon>Melioribacter</taxon>
    </lineage>
</organism>
<feature type="domain" description="Putative auto-transporter adhesin head GIN" evidence="1">
    <location>
        <begin position="38"/>
        <end position="198"/>
    </location>
</feature>
<evidence type="ECO:0000313" key="2">
    <source>
        <dbReference type="EMBL" id="AFN75709.1"/>
    </source>
</evidence>
<dbReference type="PANTHER" id="PTHR39200">
    <property type="entry name" value="HYPOTHETICAL EXPORTED PROTEIN"/>
    <property type="match status" value="1"/>
</dbReference>
<evidence type="ECO:0000259" key="1">
    <source>
        <dbReference type="Pfam" id="PF10988"/>
    </source>
</evidence>
<proteinExistence type="predicted"/>
<dbReference type="EMBL" id="CP003557">
    <property type="protein sequence ID" value="AFN75709.1"/>
    <property type="molecule type" value="Genomic_DNA"/>
</dbReference>
<dbReference type="Proteomes" id="UP000009011">
    <property type="component" value="Chromosome"/>
</dbReference>
<dbReference type="Gene3D" id="2.160.20.120">
    <property type="match status" value="1"/>
</dbReference>
<dbReference type="RefSeq" id="WP_014857139.1">
    <property type="nucleotide sequence ID" value="NC_018178.1"/>
</dbReference>